<dbReference type="EMBL" id="PZFQ01000016">
    <property type="protein sequence ID" value="PTI75817.1"/>
    <property type="molecule type" value="Genomic_DNA"/>
</dbReference>
<evidence type="ECO:0000313" key="2">
    <source>
        <dbReference type="EMBL" id="PTI75817.1"/>
    </source>
</evidence>
<comment type="caution">
    <text evidence="2">The sequence shown here is derived from an EMBL/GenBank/DDBJ whole genome shotgun (WGS) entry which is preliminary data.</text>
</comment>
<dbReference type="Pfam" id="PF08349">
    <property type="entry name" value="DUF1722"/>
    <property type="match status" value="1"/>
</dbReference>
<organism evidence="2 3">
    <name type="scientific">Staphylococcus succinus</name>
    <dbReference type="NCBI Taxonomy" id="61015"/>
    <lineage>
        <taxon>Bacteria</taxon>
        <taxon>Bacillati</taxon>
        <taxon>Bacillota</taxon>
        <taxon>Bacilli</taxon>
        <taxon>Bacillales</taxon>
        <taxon>Staphylococcaceae</taxon>
        <taxon>Staphylococcus</taxon>
    </lineage>
</organism>
<evidence type="ECO:0000313" key="3">
    <source>
        <dbReference type="Proteomes" id="UP000241960"/>
    </source>
</evidence>
<dbReference type="AlphaFoldDB" id="A0A9Q6MV42"/>
<accession>A0A9Q6MV42</accession>
<name>A0A9Q6MV42_9STAP</name>
<gene>
    <name evidence="2" type="ORF">BU058_06115</name>
</gene>
<proteinExistence type="predicted"/>
<dbReference type="Proteomes" id="UP000241960">
    <property type="component" value="Unassembled WGS sequence"/>
</dbReference>
<feature type="domain" description="DUF1722" evidence="1">
    <location>
        <begin position="39"/>
        <end position="146"/>
    </location>
</feature>
<sequence length="146" mass="17575">MNCKHPIYDYQDTLNCLLGDKELFMKEKQKTEHLWRTEKYNVLWHNHKSYLYIRELLKDDASYPVVETEIKIALKTPTTKSNVINAADHMWGYFKKRASFEEKTHYLELKSAFKNDEKGEEVLRLFLKKLAHQYQIQYLIESTILK</sequence>
<reference evidence="2 3" key="1">
    <citation type="journal article" date="2016" name="Front. Microbiol.">
        <title>Comprehensive Phylogenetic Analysis of Bovine Non-aureus Staphylococci Species Based on Whole-Genome Sequencing.</title>
        <authorList>
            <person name="Naushad S."/>
            <person name="Barkema H.W."/>
            <person name="Luby C."/>
            <person name="Condas L.A."/>
            <person name="Nobrega D.B."/>
            <person name="Carson D.A."/>
            <person name="De Buck J."/>
        </authorList>
    </citation>
    <scope>NUCLEOTIDE SEQUENCE [LARGE SCALE GENOMIC DNA]</scope>
    <source>
        <strain evidence="2 3">SNUC 1231</strain>
    </source>
</reference>
<protein>
    <submittedName>
        <fullName evidence="2">DUF1722 domain-containing protein</fullName>
    </submittedName>
</protein>
<evidence type="ECO:0000259" key="1">
    <source>
        <dbReference type="Pfam" id="PF08349"/>
    </source>
</evidence>
<dbReference type="InterPro" id="IPR013560">
    <property type="entry name" value="DUF1722"/>
</dbReference>